<proteinExistence type="predicted"/>
<evidence type="ECO:0000313" key="3">
    <source>
        <dbReference type="Proteomes" id="UP001630127"/>
    </source>
</evidence>
<organism evidence="2 3">
    <name type="scientific">Cinchona calisaya</name>
    <dbReference type="NCBI Taxonomy" id="153742"/>
    <lineage>
        <taxon>Eukaryota</taxon>
        <taxon>Viridiplantae</taxon>
        <taxon>Streptophyta</taxon>
        <taxon>Embryophyta</taxon>
        <taxon>Tracheophyta</taxon>
        <taxon>Spermatophyta</taxon>
        <taxon>Magnoliopsida</taxon>
        <taxon>eudicotyledons</taxon>
        <taxon>Gunneridae</taxon>
        <taxon>Pentapetalae</taxon>
        <taxon>asterids</taxon>
        <taxon>lamiids</taxon>
        <taxon>Gentianales</taxon>
        <taxon>Rubiaceae</taxon>
        <taxon>Cinchonoideae</taxon>
        <taxon>Cinchoneae</taxon>
        <taxon>Cinchona</taxon>
    </lineage>
</organism>
<feature type="transmembrane region" description="Helical" evidence="1">
    <location>
        <begin position="62"/>
        <end position="80"/>
    </location>
</feature>
<accession>A0ABD2ZFG4</accession>
<reference evidence="2 3" key="1">
    <citation type="submission" date="2024-11" db="EMBL/GenBank/DDBJ databases">
        <title>A near-complete genome assembly of Cinchona calisaya.</title>
        <authorList>
            <person name="Lian D.C."/>
            <person name="Zhao X.W."/>
            <person name="Wei L."/>
        </authorList>
    </citation>
    <scope>NUCLEOTIDE SEQUENCE [LARGE SCALE GENOMIC DNA]</scope>
    <source>
        <tissue evidence="2">Nenye</tissue>
    </source>
</reference>
<keyword evidence="1" id="KW-0812">Transmembrane</keyword>
<gene>
    <name evidence="2" type="ORF">ACH5RR_023922</name>
</gene>
<dbReference type="AlphaFoldDB" id="A0ABD2ZFG4"/>
<comment type="caution">
    <text evidence="2">The sequence shown here is derived from an EMBL/GenBank/DDBJ whole genome shotgun (WGS) entry which is preliminary data.</text>
</comment>
<name>A0ABD2ZFG4_9GENT</name>
<protein>
    <submittedName>
        <fullName evidence="2">Uncharacterized protein</fullName>
    </submittedName>
</protein>
<evidence type="ECO:0000256" key="1">
    <source>
        <dbReference type="SAM" id="Phobius"/>
    </source>
</evidence>
<dbReference type="EMBL" id="JBJUIK010000010">
    <property type="protein sequence ID" value="KAL3517020.1"/>
    <property type="molecule type" value="Genomic_DNA"/>
</dbReference>
<keyword evidence="1" id="KW-1133">Transmembrane helix</keyword>
<keyword evidence="3" id="KW-1185">Reference proteome</keyword>
<dbReference type="Proteomes" id="UP001630127">
    <property type="component" value="Unassembled WGS sequence"/>
</dbReference>
<feature type="transmembrane region" description="Helical" evidence="1">
    <location>
        <begin position="12"/>
        <end position="31"/>
    </location>
</feature>
<keyword evidence="1" id="KW-0472">Membrane</keyword>
<sequence>MEQMIMQMKIVRGVTPIVLLLYLIIREFFFFSSKFSSSLSQHDDQHEQISFVSQVFLSLKPSYLVVFFTFNIIVVALLVGKFTQISCFSSSSSSSSSAEVLILSSINDPYDHGLKSTKDDEDYNYEAVYNDEFMSKIGYFEYNNEEKIEGDYQSYDDYYYCYDQKEEIITTYDDQHIHGGDHYDDQEEQKAEFLISSDQYCKYDHHDEEMINDEEEDIIYSELNDDDFNKRIEEFIDENNKKWREELKNERLIYVDRIIS</sequence>
<evidence type="ECO:0000313" key="2">
    <source>
        <dbReference type="EMBL" id="KAL3517020.1"/>
    </source>
</evidence>